<dbReference type="EMBL" id="LNQP01000010">
    <property type="protein sequence ID" value="KSU89159.1"/>
    <property type="molecule type" value="Genomic_DNA"/>
</dbReference>
<dbReference type="PANTHER" id="PTHR30185">
    <property type="entry name" value="CRYPTIC BETA-GLUCOSIDE BGL OPERON ANTITERMINATOR"/>
    <property type="match status" value="1"/>
</dbReference>
<keyword evidence="1" id="KW-0808">Transferase</keyword>
<dbReference type="Gene3D" id="3.40.50.2300">
    <property type="match status" value="1"/>
</dbReference>
<feature type="domain" description="PTS EIIB type-2" evidence="7">
    <location>
        <begin position="408"/>
        <end position="497"/>
    </location>
</feature>
<dbReference type="Gene3D" id="1.10.10.10">
    <property type="entry name" value="Winged helix-like DNA-binding domain superfamily/Winged helix DNA-binding domain"/>
    <property type="match status" value="1"/>
</dbReference>
<dbReference type="GO" id="GO:0009401">
    <property type="term" value="P:phosphoenolpyruvate-dependent sugar phosphotransferase system"/>
    <property type="evidence" value="ECO:0007669"/>
    <property type="project" value="InterPro"/>
</dbReference>
<evidence type="ECO:0000259" key="7">
    <source>
        <dbReference type="PROSITE" id="PS51099"/>
    </source>
</evidence>
<dbReference type="GO" id="GO:0008982">
    <property type="term" value="F:protein-N(PI)-phosphohistidine-sugar phosphotransferase activity"/>
    <property type="evidence" value="ECO:0007669"/>
    <property type="project" value="InterPro"/>
</dbReference>
<dbReference type="Pfam" id="PF08279">
    <property type="entry name" value="HTH_11"/>
    <property type="match status" value="1"/>
</dbReference>
<dbReference type="SUPFAM" id="SSF63520">
    <property type="entry name" value="PTS-regulatory domain, PRD"/>
    <property type="match status" value="2"/>
</dbReference>
<evidence type="ECO:0000313" key="10">
    <source>
        <dbReference type="Proteomes" id="UP000053681"/>
    </source>
</evidence>
<dbReference type="InterPro" id="IPR013011">
    <property type="entry name" value="PTS_EIIB_2"/>
</dbReference>
<dbReference type="Pfam" id="PF02302">
    <property type="entry name" value="PTS_IIB"/>
    <property type="match status" value="1"/>
</dbReference>
<dbReference type="CDD" id="cd05568">
    <property type="entry name" value="PTS_IIB_bgl_like"/>
    <property type="match status" value="1"/>
</dbReference>
<dbReference type="SUPFAM" id="SSF55804">
    <property type="entry name" value="Phoshotransferase/anion transport protein"/>
    <property type="match status" value="1"/>
</dbReference>
<dbReference type="InterPro" id="IPR002178">
    <property type="entry name" value="PTS_EIIA_type-2_dom"/>
</dbReference>
<comment type="caution">
    <text evidence="9">The sequence shown here is derived from an EMBL/GenBank/DDBJ whole genome shotgun (WGS) entry which is preliminary data.</text>
</comment>
<feature type="domain" description="PTS EIIA type-2" evidence="6">
    <location>
        <begin position="536"/>
        <end position="683"/>
    </location>
</feature>
<dbReference type="InterPro" id="IPR036634">
    <property type="entry name" value="PRD_sf"/>
</dbReference>
<dbReference type="Gene3D" id="3.40.930.10">
    <property type="entry name" value="Mannitol-specific EII, Chain A"/>
    <property type="match status" value="1"/>
</dbReference>
<dbReference type="Pfam" id="PF00359">
    <property type="entry name" value="PTS_EIIA_2"/>
    <property type="match status" value="1"/>
</dbReference>
<dbReference type="InterPro" id="IPR013196">
    <property type="entry name" value="HTH_11"/>
</dbReference>
<organism evidence="9 10">
    <name type="scientific">Priestia veravalensis</name>
    <dbReference type="NCBI Taxonomy" id="1414648"/>
    <lineage>
        <taxon>Bacteria</taxon>
        <taxon>Bacillati</taxon>
        <taxon>Bacillota</taxon>
        <taxon>Bacilli</taxon>
        <taxon>Bacillales</taxon>
        <taxon>Bacillaceae</taxon>
        <taxon>Priestia</taxon>
    </lineage>
</organism>
<name>A0A0V8JQ42_9BACI</name>
<dbReference type="InterPro" id="IPR036388">
    <property type="entry name" value="WH-like_DNA-bd_sf"/>
</dbReference>
<reference evidence="9 10" key="1">
    <citation type="submission" date="2015-11" db="EMBL/GenBank/DDBJ databases">
        <title>Bacillus caseinolyticus sp nov.</title>
        <authorList>
            <person name="Dastager S.G."/>
            <person name="Mawlankar R."/>
        </authorList>
    </citation>
    <scope>NUCLEOTIDE SEQUENCE [LARGE SCALE GENOMIC DNA]</scope>
    <source>
        <strain evidence="9 10">SGD-V-76</strain>
    </source>
</reference>
<evidence type="ECO:0000256" key="4">
    <source>
        <dbReference type="ARBA" id="ARBA00023159"/>
    </source>
</evidence>
<dbReference type="InterPro" id="IPR050661">
    <property type="entry name" value="BglG_antiterminators"/>
</dbReference>
<evidence type="ECO:0000256" key="5">
    <source>
        <dbReference type="ARBA" id="ARBA00023163"/>
    </source>
</evidence>
<evidence type="ECO:0000259" key="6">
    <source>
        <dbReference type="PROSITE" id="PS51094"/>
    </source>
</evidence>
<dbReference type="PROSITE" id="PS51372">
    <property type="entry name" value="PRD_2"/>
    <property type="match status" value="2"/>
</dbReference>
<dbReference type="PROSITE" id="PS51099">
    <property type="entry name" value="PTS_EIIB_TYPE_2"/>
    <property type="match status" value="1"/>
</dbReference>
<dbReference type="InterPro" id="IPR003501">
    <property type="entry name" value="PTS_EIIB_2/3"/>
</dbReference>
<dbReference type="InterPro" id="IPR016152">
    <property type="entry name" value="PTrfase/Anion_transptr"/>
</dbReference>
<dbReference type="Pfam" id="PF05043">
    <property type="entry name" value="Mga"/>
    <property type="match status" value="1"/>
</dbReference>
<keyword evidence="9" id="KW-0813">Transport</keyword>
<dbReference type="InterPro" id="IPR007737">
    <property type="entry name" value="Mga_HTH"/>
</dbReference>
<dbReference type="InterPro" id="IPR011608">
    <property type="entry name" value="PRD"/>
</dbReference>
<feature type="domain" description="PRD" evidence="8">
    <location>
        <begin position="188"/>
        <end position="297"/>
    </location>
</feature>
<evidence type="ECO:0000256" key="3">
    <source>
        <dbReference type="ARBA" id="ARBA00023015"/>
    </source>
</evidence>
<keyword evidence="3" id="KW-0805">Transcription regulation</keyword>
<dbReference type="PROSITE" id="PS51094">
    <property type="entry name" value="PTS_EIIA_TYPE_2"/>
    <property type="match status" value="1"/>
</dbReference>
<keyword evidence="5" id="KW-0804">Transcription</keyword>
<evidence type="ECO:0000256" key="2">
    <source>
        <dbReference type="ARBA" id="ARBA00022737"/>
    </source>
</evidence>
<keyword evidence="4" id="KW-0010">Activator</keyword>
<dbReference type="GO" id="GO:0006355">
    <property type="term" value="P:regulation of DNA-templated transcription"/>
    <property type="evidence" value="ECO:0007669"/>
    <property type="project" value="InterPro"/>
</dbReference>
<dbReference type="Gene3D" id="1.10.1790.10">
    <property type="entry name" value="PRD domain"/>
    <property type="match status" value="2"/>
</dbReference>
<sequence>MHVFITSREKTIIELIIKTSEKHTALSIASFLKVSVRTVHRDLKAIESLLKQFNLQLVRTQDEGLIISGKDEQIFKLIQELMKVQPTDQSPKERKLLLVIKLLEEASFKLQTLAKDLGVSITTLTSYLDELTDWLEHYSITLVRRRGVGLEVVSTEINKRKALANYFLVYFGEELIEQLFLLENNQSKQEKALYYFNTAYLAEVDRIVNLKINKGHSRLADSDYMGLMIHICIMLQRSEKGFQLEESMLINEASNEYKLIKSVCQELEAQFSLSINPNDITFLAVVLRASKFQVANSVDYDSLVLGRIIKRVIQDVSTQLHIDLTNDFSLFQGLLAHMEPSIFRIQQHLEAFNPLTEEIKKKYPLLFMAVRNSMEKEFKELSFSDDEIAYVVLHFGSALVVREENVVIKALVVCPTGIGTSKMLASRIKKEFIEIDSVDVKSIKEIHETNTERYDLIISTVRLPFLACEYILVNPLLSDEDINSIRTFLQKNVEELTQKNRYSAKSNITATSIPASRPPFQQIMKEIKEVYTSIDSIFDNLRIYRESSEIDHERIIARMVAAAEREALVSNKEAIVQKLKEREEKGGLGIPETSMALFHCRHEGVGKLLFQISHLHYPCQVKGMDGKMMEVRNLLLMLAPENLTIREQEILSLISTNLIEDKEAMMIFSSSNEEMIRKKLEDTFYEYLQNNLIKE</sequence>
<evidence type="ECO:0000259" key="8">
    <source>
        <dbReference type="PROSITE" id="PS51372"/>
    </source>
</evidence>
<dbReference type="PANTHER" id="PTHR30185:SF18">
    <property type="entry name" value="TRANSCRIPTIONAL REGULATOR MTLR"/>
    <property type="match status" value="1"/>
</dbReference>
<proteinExistence type="predicted"/>
<keyword evidence="10" id="KW-1185">Reference proteome</keyword>
<dbReference type="Pfam" id="PF00874">
    <property type="entry name" value="PRD"/>
    <property type="match status" value="2"/>
</dbReference>
<dbReference type="SUPFAM" id="SSF52794">
    <property type="entry name" value="PTS system IIB component-like"/>
    <property type="match status" value="1"/>
</dbReference>
<evidence type="ECO:0000313" key="9">
    <source>
        <dbReference type="EMBL" id="KSU89159.1"/>
    </source>
</evidence>
<dbReference type="AlphaFoldDB" id="A0A0V8JQ42"/>
<evidence type="ECO:0000256" key="1">
    <source>
        <dbReference type="ARBA" id="ARBA00022679"/>
    </source>
</evidence>
<dbReference type="RefSeq" id="WP_035321019.1">
    <property type="nucleotide sequence ID" value="NZ_KQ758630.1"/>
</dbReference>
<protein>
    <submittedName>
        <fullName evidence="9">Sugar transporter</fullName>
    </submittedName>
</protein>
<accession>A0A0V8JQ42</accession>
<keyword evidence="9" id="KW-0762">Sugar transport</keyword>
<keyword evidence="2" id="KW-0677">Repeat</keyword>
<dbReference type="Proteomes" id="UP000053681">
    <property type="component" value="Unassembled WGS sequence"/>
</dbReference>
<dbReference type="InterPro" id="IPR036095">
    <property type="entry name" value="PTS_EIIB-like_sf"/>
</dbReference>
<feature type="domain" description="PRD" evidence="8">
    <location>
        <begin position="300"/>
        <end position="405"/>
    </location>
</feature>
<gene>
    <name evidence="9" type="ORF">AS180_03965</name>
</gene>